<dbReference type="Pfam" id="PF07195">
    <property type="entry name" value="FliD_C"/>
    <property type="match status" value="1"/>
</dbReference>
<dbReference type="InterPro" id="IPR040026">
    <property type="entry name" value="FliD"/>
</dbReference>
<dbReference type="Pfam" id="PF02465">
    <property type="entry name" value="FliD_N"/>
    <property type="match status" value="1"/>
</dbReference>
<evidence type="ECO:0000259" key="7">
    <source>
        <dbReference type="Pfam" id="PF07195"/>
    </source>
</evidence>
<organism evidence="8 9">
    <name type="scientific">Nocardioides albidus</name>
    <dbReference type="NCBI Taxonomy" id="1517589"/>
    <lineage>
        <taxon>Bacteria</taxon>
        <taxon>Bacillati</taxon>
        <taxon>Actinomycetota</taxon>
        <taxon>Actinomycetes</taxon>
        <taxon>Propionibacteriales</taxon>
        <taxon>Nocardioidaceae</taxon>
        <taxon>Nocardioides</taxon>
    </lineage>
</organism>
<reference evidence="8 9" key="1">
    <citation type="journal article" date="2016" name="Int. J. Syst. Evol. Microbiol.">
        <title>Nocardioides albidus sp. nov., an actinobacterium isolated from garden soil.</title>
        <authorList>
            <person name="Singh H."/>
            <person name="Du J."/>
            <person name="Trinh H."/>
            <person name="Won K."/>
            <person name="Yang J.E."/>
            <person name="Yin C."/>
            <person name="Kook M."/>
            <person name="Yi T.H."/>
        </authorList>
    </citation>
    <scope>NUCLEOTIDE SEQUENCE [LARGE SCALE GENOMIC DNA]</scope>
    <source>
        <strain evidence="8 9">CCTCC AB 2015297</strain>
    </source>
</reference>
<evidence type="ECO:0000256" key="3">
    <source>
        <dbReference type="ARBA" id="ARBA00023054"/>
    </source>
</evidence>
<dbReference type="GO" id="GO:0071973">
    <property type="term" value="P:bacterial-type flagellum-dependent cell motility"/>
    <property type="evidence" value="ECO:0007669"/>
    <property type="project" value="TreeGrafter"/>
</dbReference>
<dbReference type="GO" id="GO:0005576">
    <property type="term" value="C:extracellular region"/>
    <property type="evidence" value="ECO:0007669"/>
    <property type="project" value="UniProtKB-SubCell"/>
</dbReference>
<dbReference type="InterPro" id="IPR003481">
    <property type="entry name" value="FliD_N"/>
</dbReference>
<sequence>MATSSIGGLASGLDTATIISQLMSLEAAPQAKLKSRLVSEQSQLSAYQQLNARLATLGGTSGSLATSSLTTGTWASLKTISSNAAVTVSAGTSATPGSFSVAVGQTALNHQLAFTDAHAKSDVVTGSGTNVVLKRDGQADVSITTAGGTLDQVAAAINAADRGLRATLVKVGNTDGTDRFRLLVESTTTGAATGFELTAGDGSPLLGGATVRSGRDASISIGGITATSPTNTFTDITPGVTITLGATATGTSDVVISRDAAARSAAVKALVTDLNGLLDAIGTATAHNSDATKAGVLSGDSTLRGVASALAQTVYPADGTSLAAYGVQVDRYGRFTFDEAKFAAAYSADPDAVSAAITGTTGFAARVEKVAKTASDKYDGLVTSAVNGKNAAIGRLKDSITAWDDRLALRRTSLERQYTALETALSQLQSQSTWLAGQLSALSSSSQ</sequence>
<dbReference type="PANTHER" id="PTHR30288">
    <property type="entry name" value="FLAGELLAR CAP/ASSEMBLY PROTEIN FLID"/>
    <property type="match status" value="1"/>
</dbReference>
<dbReference type="GO" id="GO:0009421">
    <property type="term" value="C:bacterial-type flagellum filament cap"/>
    <property type="evidence" value="ECO:0007669"/>
    <property type="project" value="InterPro"/>
</dbReference>
<keyword evidence="3" id="KW-0175">Coiled coil</keyword>
<evidence type="ECO:0000256" key="2">
    <source>
        <dbReference type="ARBA" id="ARBA00011255"/>
    </source>
</evidence>
<evidence type="ECO:0000256" key="1">
    <source>
        <dbReference type="ARBA" id="ARBA00009764"/>
    </source>
</evidence>
<keyword evidence="4 5" id="KW-0975">Bacterial flagellum</keyword>
<name>A0A5C4W9T2_9ACTN</name>
<dbReference type="Proteomes" id="UP000313231">
    <property type="component" value="Unassembled WGS sequence"/>
</dbReference>
<keyword evidence="5" id="KW-0964">Secreted</keyword>
<comment type="similarity">
    <text evidence="1 5">Belongs to the FliD family.</text>
</comment>
<evidence type="ECO:0000256" key="4">
    <source>
        <dbReference type="ARBA" id="ARBA00023143"/>
    </source>
</evidence>
<evidence type="ECO:0000313" key="8">
    <source>
        <dbReference type="EMBL" id="TNM44215.1"/>
    </source>
</evidence>
<dbReference type="AlphaFoldDB" id="A0A5C4W9T2"/>
<dbReference type="RefSeq" id="WP_139621897.1">
    <property type="nucleotide sequence ID" value="NZ_VDMP01000018.1"/>
</dbReference>
<evidence type="ECO:0000259" key="6">
    <source>
        <dbReference type="Pfam" id="PF02465"/>
    </source>
</evidence>
<gene>
    <name evidence="8" type="ORF">FHP29_05785</name>
</gene>
<keyword evidence="9" id="KW-1185">Reference proteome</keyword>
<dbReference type="InterPro" id="IPR010809">
    <property type="entry name" value="FliD_C"/>
</dbReference>
<feature type="domain" description="Flagellar hook-associated protein 2 N-terminal" evidence="6">
    <location>
        <begin position="11"/>
        <end position="110"/>
    </location>
</feature>
<dbReference type="GO" id="GO:0007155">
    <property type="term" value="P:cell adhesion"/>
    <property type="evidence" value="ECO:0007669"/>
    <property type="project" value="InterPro"/>
</dbReference>
<dbReference type="OrthoDB" id="5241527at2"/>
<comment type="function">
    <text evidence="5">Required for morphogenesis and for the elongation of the flagellar filament by facilitating polymerization of the flagellin monomers at the tip of growing filament. Forms a capping structure, which prevents flagellin subunits (transported through the central channel of the flagellum) from leaking out without polymerization at the distal end.</text>
</comment>
<dbReference type="GO" id="GO:0009424">
    <property type="term" value="C:bacterial-type flagellum hook"/>
    <property type="evidence" value="ECO:0007669"/>
    <property type="project" value="UniProtKB-UniRule"/>
</dbReference>
<feature type="domain" description="Flagellar hook-associated protein 2 C-terminal" evidence="7">
    <location>
        <begin position="214"/>
        <end position="430"/>
    </location>
</feature>
<comment type="subunit">
    <text evidence="2 5">Homopentamer.</text>
</comment>
<comment type="subcellular location">
    <subcellularLocation>
        <location evidence="5">Secreted</location>
    </subcellularLocation>
    <subcellularLocation>
        <location evidence="5">Bacterial flagellum</location>
    </subcellularLocation>
</comment>
<dbReference type="EMBL" id="VDMP01000018">
    <property type="protein sequence ID" value="TNM44215.1"/>
    <property type="molecule type" value="Genomic_DNA"/>
</dbReference>
<accession>A0A5C4W9T2</accession>
<comment type="caution">
    <text evidence="8">The sequence shown here is derived from an EMBL/GenBank/DDBJ whole genome shotgun (WGS) entry which is preliminary data.</text>
</comment>
<protein>
    <recommendedName>
        <fullName evidence="5">Flagellar hook-associated protein 2</fullName>
        <shortName evidence="5">HAP2</shortName>
    </recommendedName>
    <alternativeName>
        <fullName evidence="5">Flagellar cap protein</fullName>
    </alternativeName>
</protein>
<evidence type="ECO:0000256" key="5">
    <source>
        <dbReference type="RuleBase" id="RU362066"/>
    </source>
</evidence>
<proteinExistence type="inferred from homology"/>
<dbReference type="PANTHER" id="PTHR30288:SF0">
    <property type="entry name" value="FLAGELLAR HOOK-ASSOCIATED PROTEIN 2"/>
    <property type="match status" value="1"/>
</dbReference>
<evidence type="ECO:0000313" key="9">
    <source>
        <dbReference type="Proteomes" id="UP000313231"/>
    </source>
</evidence>